<evidence type="ECO:0000313" key="3">
    <source>
        <dbReference type="Proteomes" id="UP000281553"/>
    </source>
</evidence>
<feature type="region of interest" description="Disordered" evidence="1">
    <location>
        <begin position="198"/>
        <end position="227"/>
    </location>
</feature>
<proteinExistence type="predicted"/>
<sequence length="227" mass="24103">MSDSPHYTQGSDGITFHVSTEAAYAADSANEDQHPSDSHSKNGDRLESFEQKGSQSSSSTTHLTIQLSEDAEGSSLSQQKLEELIMQLSRSGQLQLKEESKIIIEIPQASSTATEPSHGATASTLPPVSKVVVVPYQQQLQTTVSAANSYQTSTKVVSSGTAGTPVPLQPYQLQSNQQAPTYIIIPARQVGGNQLNISPSQSGIATSDTASSSSLRVLTQPGQREFI</sequence>
<dbReference type="AlphaFoldDB" id="A0A3P6V9P5"/>
<name>A0A3P6V9P5_DIBLA</name>
<evidence type="ECO:0000256" key="1">
    <source>
        <dbReference type="SAM" id="MobiDB-lite"/>
    </source>
</evidence>
<gene>
    <name evidence="2" type="ORF">DILT_LOCUS3903</name>
</gene>
<feature type="compositionally biased region" description="Polar residues" evidence="1">
    <location>
        <begin position="1"/>
        <end position="12"/>
    </location>
</feature>
<keyword evidence="3" id="KW-1185">Reference proteome</keyword>
<dbReference type="EMBL" id="UYRU01044478">
    <property type="protein sequence ID" value="VDK86624.1"/>
    <property type="molecule type" value="Genomic_DNA"/>
</dbReference>
<organism evidence="2 3">
    <name type="scientific">Dibothriocephalus latus</name>
    <name type="common">Fish tapeworm</name>
    <name type="synonym">Diphyllobothrium latum</name>
    <dbReference type="NCBI Taxonomy" id="60516"/>
    <lineage>
        <taxon>Eukaryota</taxon>
        <taxon>Metazoa</taxon>
        <taxon>Spiralia</taxon>
        <taxon>Lophotrochozoa</taxon>
        <taxon>Platyhelminthes</taxon>
        <taxon>Cestoda</taxon>
        <taxon>Eucestoda</taxon>
        <taxon>Diphyllobothriidea</taxon>
        <taxon>Diphyllobothriidae</taxon>
        <taxon>Dibothriocephalus</taxon>
    </lineage>
</organism>
<protein>
    <submittedName>
        <fullName evidence="2">Uncharacterized protein</fullName>
    </submittedName>
</protein>
<feature type="compositionally biased region" description="Low complexity" evidence="1">
    <location>
        <begin position="54"/>
        <end position="63"/>
    </location>
</feature>
<dbReference type="Proteomes" id="UP000281553">
    <property type="component" value="Unassembled WGS sequence"/>
</dbReference>
<reference evidence="2 3" key="1">
    <citation type="submission" date="2018-11" db="EMBL/GenBank/DDBJ databases">
        <authorList>
            <consortium name="Pathogen Informatics"/>
        </authorList>
    </citation>
    <scope>NUCLEOTIDE SEQUENCE [LARGE SCALE GENOMIC DNA]</scope>
</reference>
<feature type="region of interest" description="Disordered" evidence="1">
    <location>
        <begin position="1"/>
        <end position="63"/>
    </location>
</feature>
<accession>A0A3P6V9P5</accession>
<evidence type="ECO:0000313" key="2">
    <source>
        <dbReference type="EMBL" id="VDK86624.1"/>
    </source>
</evidence>
<dbReference type="OrthoDB" id="5984981at2759"/>
<feature type="compositionally biased region" description="Basic and acidic residues" evidence="1">
    <location>
        <begin position="31"/>
        <end position="50"/>
    </location>
</feature>